<dbReference type="GO" id="GO:0046933">
    <property type="term" value="F:proton-transporting ATP synthase activity, rotational mechanism"/>
    <property type="evidence" value="ECO:0007669"/>
    <property type="project" value="UniProtKB-UniRule"/>
</dbReference>
<evidence type="ECO:0000256" key="9">
    <source>
        <dbReference type="ARBA" id="ARBA00023310"/>
    </source>
</evidence>
<dbReference type="InterPro" id="IPR005864">
    <property type="entry name" value="ATP_synth_F0_bsu_bac"/>
</dbReference>
<keyword evidence="2 12" id="KW-0813">Transport</keyword>
<dbReference type="EMBL" id="CP071182">
    <property type="protein sequence ID" value="QSO49591.1"/>
    <property type="molecule type" value="Genomic_DNA"/>
</dbReference>
<evidence type="ECO:0000256" key="4">
    <source>
        <dbReference type="ARBA" id="ARBA00022692"/>
    </source>
</evidence>
<dbReference type="CDD" id="cd06503">
    <property type="entry name" value="ATP-synt_Fo_b"/>
    <property type="match status" value="1"/>
</dbReference>
<evidence type="ECO:0000256" key="10">
    <source>
        <dbReference type="ARBA" id="ARBA00025198"/>
    </source>
</evidence>
<dbReference type="GO" id="GO:0046961">
    <property type="term" value="F:proton-transporting ATPase activity, rotational mechanism"/>
    <property type="evidence" value="ECO:0007669"/>
    <property type="project" value="TreeGrafter"/>
</dbReference>
<evidence type="ECO:0000313" key="16">
    <source>
        <dbReference type="Proteomes" id="UP000663505"/>
    </source>
</evidence>
<evidence type="ECO:0000256" key="11">
    <source>
        <dbReference type="ARBA" id="ARBA00037847"/>
    </source>
</evidence>
<dbReference type="InterPro" id="IPR002146">
    <property type="entry name" value="ATP_synth_b/b'su_bac/chlpt"/>
</dbReference>
<comment type="similarity">
    <text evidence="1 12 13">Belongs to the ATPase B chain family.</text>
</comment>
<dbReference type="InterPro" id="IPR028987">
    <property type="entry name" value="ATP_synth_B-like_membr_sf"/>
</dbReference>
<keyword evidence="16" id="KW-1185">Reference proteome</keyword>
<feature type="coiled-coil region" evidence="14">
    <location>
        <begin position="22"/>
        <end position="103"/>
    </location>
</feature>
<dbReference type="GO" id="GO:0045259">
    <property type="term" value="C:proton-transporting ATP synthase complex"/>
    <property type="evidence" value="ECO:0007669"/>
    <property type="project" value="UniProtKB-KW"/>
</dbReference>
<dbReference type="NCBIfam" id="TIGR01144">
    <property type="entry name" value="ATP_synt_b"/>
    <property type="match status" value="1"/>
</dbReference>
<evidence type="ECO:0000256" key="6">
    <source>
        <dbReference type="ARBA" id="ARBA00022989"/>
    </source>
</evidence>
<comment type="function">
    <text evidence="10 12">F(1)F(0) ATP synthase produces ATP from ADP in the presence of a proton or sodium gradient. F-type ATPases consist of two structural domains, F(1) containing the extramembraneous catalytic core and F(0) containing the membrane proton channel, linked together by a central stalk and a peripheral stalk. During catalysis, ATP synthesis in the catalytic domain of F(1) is coupled via a rotary mechanism of the central stalk subunits to proton translocation.</text>
</comment>
<evidence type="ECO:0000256" key="13">
    <source>
        <dbReference type="RuleBase" id="RU003848"/>
    </source>
</evidence>
<comment type="function">
    <text evidence="12">Component of the F(0) channel, it forms part of the peripheral stalk, linking F(1) to F(0).</text>
</comment>
<name>A0A9X7Z9H4_9BACL</name>
<dbReference type="KEGG" id="afx:JZ786_00545"/>
<accession>A0A9X7Z9H4</accession>
<proteinExistence type="inferred from homology"/>
<gene>
    <name evidence="12 15" type="primary">atpF</name>
    <name evidence="15" type="ORF">JZ786_00545</name>
</gene>
<evidence type="ECO:0000313" key="15">
    <source>
        <dbReference type="EMBL" id="QSO49591.1"/>
    </source>
</evidence>
<dbReference type="Pfam" id="PF00430">
    <property type="entry name" value="ATP-synt_B"/>
    <property type="match status" value="1"/>
</dbReference>
<dbReference type="HAMAP" id="MF_01398">
    <property type="entry name" value="ATP_synth_b_bprime"/>
    <property type="match status" value="1"/>
</dbReference>
<keyword evidence="12" id="KW-1003">Cell membrane</keyword>
<comment type="subcellular location">
    <subcellularLocation>
        <location evidence="12">Cell membrane</location>
        <topology evidence="12">Single-pass membrane protein</topology>
    </subcellularLocation>
    <subcellularLocation>
        <location evidence="11">Endomembrane system</location>
        <topology evidence="11">Single-pass membrane protein</topology>
    </subcellularLocation>
</comment>
<keyword evidence="7 12" id="KW-0406">Ion transport</keyword>
<keyword evidence="3 12" id="KW-0138">CF(0)</keyword>
<evidence type="ECO:0000256" key="7">
    <source>
        <dbReference type="ARBA" id="ARBA00023065"/>
    </source>
</evidence>
<dbReference type="GO" id="GO:0012505">
    <property type="term" value="C:endomembrane system"/>
    <property type="evidence" value="ECO:0007669"/>
    <property type="project" value="UniProtKB-SubCell"/>
</dbReference>
<dbReference type="PANTHER" id="PTHR33445">
    <property type="entry name" value="ATP SYNTHASE SUBUNIT B', CHLOROPLASTIC"/>
    <property type="match status" value="1"/>
</dbReference>
<evidence type="ECO:0000256" key="1">
    <source>
        <dbReference type="ARBA" id="ARBA00005513"/>
    </source>
</evidence>
<keyword evidence="4 12" id="KW-0812">Transmembrane</keyword>
<dbReference type="PANTHER" id="PTHR33445:SF2">
    <property type="entry name" value="ATP SYNTHASE SUBUNIT B', CHLOROPLASTIC"/>
    <property type="match status" value="1"/>
</dbReference>
<organism evidence="15 16">
    <name type="scientific">Alicyclobacillus mengziensis</name>
    <dbReference type="NCBI Taxonomy" id="2931921"/>
    <lineage>
        <taxon>Bacteria</taxon>
        <taxon>Bacillati</taxon>
        <taxon>Bacillota</taxon>
        <taxon>Bacilli</taxon>
        <taxon>Bacillales</taxon>
        <taxon>Alicyclobacillaceae</taxon>
        <taxon>Alicyclobacillus</taxon>
    </lineage>
</organism>
<keyword evidence="14" id="KW-0175">Coiled coil</keyword>
<dbReference type="InterPro" id="IPR050059">
    <property type="entry name" value="ATP_synthase_B_chain"/>
</dbReference>
<keyword evidence="6 12" id="KW-1133">Transmembrane helix</keyword>
<keyword evidence="9 12" id="KW-0066">ATP synthesis</keyword>
<evidence type="ECO:0000256" key="14">
    <source>
        <dbReference type="SAM" id="Coils"/>
    </source>
</evidence>
<sequence length="153" mass="17384">MSIVMFLIMFWIVSYFGFKPIAKMLENRRAHVTTQIEEAEKGRSEAEAILAEQRRLLEEAKNEARAIMDAARARADEQAQQLIKDAQAEAERVLAEGRELIERERTEALNAVLTKVSNLTVELTTKLLQSHVTAEVQQEMLSEAEKRLGELVC</sequence>
<reference evidence="15 16" key="1">
    <citation type="submission" date="2021-02" db="EMBL/GenBank/DDBJ databases">
        <title>Alicyclobacillus curvatus sp. nov. and Alicyclobacillus mengziensis sp. nov., two acidophilic bacteria isolated from acid mine drainage.</title>
        <authorList>
            <person name="Huang Y."/>
        </authorList>
    </citation>
    <scope>NUCLEOTIDE SEQUENCE [LARGE SCALE GENOMIC DNA]</scope>
    <source>
        <strain evidence="15 16">S30H14</strain>
    </source>
</reference>
<keyword evidence="8 12" id="KW-0472">Membrane</keyword>
<keyword evidence="5 12" id="KW-0375">Hydrogen ion transport</keyword>
<evidence type="ECO:0000256" key="5">
    <source>
        <dbReference type="ARBA" id="ARBA00022781"/>
    </source>
</evidence>
<dbReference type="SUPFAM" id="SSF81573">
    <property type="entry name" value="F1F0 ATP synthase subunit B, membrane domain"/>
    <property type="match status" value="1"/>
</dbReference>
<evidence type="ECO:0000256" key="2">
    <source>
        <dbReference type="ARBA" id="ARBA00022448"/>
    </source>
</evidence>
<comment type="subunit">
    <text evidence="12">F-type ATPases have 2 components, F(1) - the catalytic core - and F(0) - the membrane proton channel. F(1) has five subunits: alpha(3), beta(3), gamma(1), delta(1), epsilon(1). F(0) has three main subunits: a(1), b(2) and c(10-14). The alpha and beta chains form an alternating ring which encloses part of the gamma chain. F(1) is attached to F(0) by a central stalk formed by the gamma and epsilon chains, while a peripheral stalk is formed by the delta and b chains.</text>
</comment>
<dbReference type="GO" id="GO:0005886">
    <property type="term" value="C:plasma membrane"/>
    <property type="evidence" value="ECO:0007669"/>
    <property type="project" value="UniProtKB-SubCell"/>
</dbReference>
<protein>
    <recommendedName>
        <fullName evidence="12">ATP synthase subunit b</fullName>
    </recommendedName>
    <alternativeName>
        <fullName evidence="12">ATP synthase F(0) sector subunit b</fullName>
    </alternativeName>
    <alternativeName>
        <fullName evidence="12">ATPase subunit I</fullName>
    </alternativeName>
    <alternativeName>
        <fullName evidence="12">F-type ATPase subunit b</fullName>
        <shortName evidence="12">F-ATPase subunit b</shortName>
    </alternativeName>
</protein>
<dbReference type="Proteomes" id="UP000663505">
    <property type="component" value="Chromosome"/>
</dbReference>
<evidence type="ECO:0000256" key="12">
    <source>
        <dbReference type="HAMAP-Rule" id="MF_01398"/>
    </source>
</evidence>
<evidence type="ECO:0000256" key="8">
    <source>
        <dbReference type="ARBA" id="ARBA00023136"/>
    </source>
</evidence>
<evidence type="ECO:0000256" key="3">
    <source>
        <dbReference type="ARBA" id="ARBA00022547"/>
    </source>
</evidence>
<dbReference type="AlphaFoldDB" id="A0A9X7Z9H4"/>